<dbReference type="STRING" id="94624.Bpet1006"/>
<organism evidence="1 2">
    <name type="scientific">Bordetella petrii (strain ATCC BAA-461 / DSM 12804 / CCUG 43448 / CIP 107267 / Se-1111R)</name>
    <dbReference type="NCBI Taxonomy" id="340100"/>
    <lineage>
        <taxon>Bacteria</taxon>
        <taxon>Pseudomonadati</taxon>
        <taxon>Pseudomonadota</taxon>
        <taxon>Betaproteobacteria</taxon>
        <taxon>Burkholderiales</taxon>
        <taxon>Alcaligenaceae</taxon>
        <taxon>Bordetella</taxon>
    </lineage>
</organism>
<dbReference type="Proteomes" id="UP000001225">
    <property type="component" value="Chromosome"/>
</dbReference>
<accession>A9I977</accession>
<gene>
    <name evidence="1" type="ordered locus">Bpet1006</name>
</gene>
<dbReference type="EMBL" id="AM902716">
    <property type="protein sequence ID" value="CAP41338.1"/>
    <property type="molecule type" value="Genomic_DNA"/>
</dbReference>
<keyword evidence="2" id="KW-1185">Reference proteome</keyword>
<sequence length="99" mass="11775">MPDCIVHRTHRLGRQLRERDWTPIPGPVTMYSIYRENQRRYVTCFKVMRTVDAVTLPSPIPDLMDVELLTFSTDRAMMVRGFEEVDGARYYQGWYITWA</sequence>
<evidence type="ECO:0000313" key="1">
    <source>
        <dbReference type="EMBL" id="CAP41338.1"/>
    </source>
</evidence>
<reference evidence="1 2" key="1">
    <citation type="journal article" date="2008" name="BMC Genomics">
        <title>The missing link: Bordetella petrii is endowed with both the metabolic versatility of environmental bacteria and virulence traits of pathogenic Bordetellae.</title>
        <authorList>
            <person name="Gross R."/>
            <person name="Guzman C.A."/>
            <person name="Sebaihia M."/>
            <person name="Martins Dos Santos V.A."/>
            <person name="Pieper D.H."/>
            <person name="Koebnik R."/>
            <person name="Lechner M."/>
            <person name="Bartels D."/>
            <person name="Buhrmester J."/>
            <person name="Choudhuri J.V."/>
            <person name="Ebensen T."/>
            <person name="Gaigalat L."/>
            <person name="Herrmann S."/>
            <person name="Khachane A.N."/>
            <person name="Larisch C."/>
            <person name="Link S."/>
            <person name="Linke B."/>
            <person name="Meyer F."/>
            <person name="Mormann S."/>
            <person name="Nakunst D."/>
            <person name="Rueckert C."/>
            <person name="Schneiker-Bekel S."/>
            <person name="Schulze K."/>
            <person name="Vorhoelter F.J."/>
            <person name="Yevsa T."/>
            <person name="Engle J.T."/>
            <person name="Goldman W.E."/>
            <person name="Puehler A."/>
            <person name="Goebel U.B."/>
            <person name="Goesmann A."/>
            <person name="Bloecker H."/>
            <person name="Kaiser O."/>
            <person name="Martinez-Arias R."/>
        </authorList>
    </citation>
    <scope>NUCLEOTIDE SEQUENCE [LARGE SCALE GENOMIC DNA]</scope>
    <source>
        <strain evidence="2">ATCC BAA-461 / DSM 12804 / CCUG 43448 / CIP 107267 / Se-1111R</strain>
    </source>
</reference>
<evidence type="ECO:0000313" key="2">
    <source>
        <dbReference type="Proteomes" id="UP000001225"/>
    </source>
</evidence>
<proteinExistence type="predicted"/>
<name>A9I977_BORPD</name>
<dbReference type="AlphaFoldDB" id="A9I977"/>
<dbReference type="KEGG" id="bpt:Bpet1006"/>
<protein>
    <submittedName>
        <fullName evidence="1">Centaurin, alpha</fullName>
    </submittedName>
</protein>